<keyword evidence="1" id="KW-1133">Transmembrane helix</keyword>
<evidence type="ECO:0000313" key="3">
    <source>
        <dbReference type="Proteomes" id="UP001213309"/>
    </source>
</evidence>
<gene>
    <name evidence="2" type="ORF">POZ24_14285</name>
</gene>
<dbReference type="RefSeq" id="WP_196027838.1">
    <property type="nucleotide sequence ID" value="NZ_JADPCT010000028.1"/>
</dbReference>
<keyword evidence="1" id="KW-0812">Transmembrane</keyword>
<protein>
    <recommendedName>
        <fullName evidence="4">RteC protein</fullName>
    </recommendedName>
</protein>
<evidence type="ECO:0008006" key="4">
    <source>
        <dbReference type="Google" id="ProtNLM"/>
    </source>
</evidence>
<dbReference type="AlphaFoldDB" id="A0AAW6GV71"/>
<name>A0AAW6GV71_BACUN</name>
<organism evidence="2 3">
    <name type="scientific">Bacteroides uniformis</name>
    <dbReference type="NCBI Taxonomy" id="820"/>
    <lineage>
        <taxon>Bacteria</taxon>
        <taxon>Pseudomonadati</taxon>
        <taxon>Bacteroidota</taxon>
        <taxon>Bacteroidia</taxon>
        <taxon>Bacteroidales</taxon>
        <taxon>Bacteroidaceae</taxon>
        <taxon>Bacteroides</taxon>
    </lineage>
</organism>
<reference evidence="2" key="1">
    <citation type="submission" date="2022-10" db="EMBL/GenBank/DDBJ databases">
        <title>Human gut microbiome strain richness.</title>
        <authorList>
            <person name="Chen-Liaw A."/>
        </authorList>
    </citation>
    <scope>NUCLEOTIDE SEQUENCE</scope>
    <source>
        <strain evidence="2">1001713st2_A4_1001713B170214_170313</strain>
    </source>
</reference>
<feature type="transmembrane region" description="Helical" evidence="1">
    <location>
        <begin position="43"/>
        <end position="63"/>
    </location>
</feature>
<sequence length="125" mass="14286">MLAVINVELELLNLRIQNPKPFSSYISSTFESDLYVTPKSKDLGIIGIAEIVIALFLFEGIIGKDGKPVPLIRLAHGFEQLFNINFGSIYDKVSEIFTRKPYNLTKTLDTLRNTIIKEDRKRRNQ</sequence>
<evidence type="ECO:0000256" key="1">
    <source>
        <dbReference type="SAM" id="Phobius"/>
    </source>
</evidence>
<keyword evidence="1" id="KW-0472">Membrane</keyword>
<dbReference type="EMBL" id="JAQNSG010000013">
    <property type="protein sequence ID" value="MDC1881183.1"/>
    <property type="molecule type" value="Genomic_DNA"/>
</dbReference>
<comment type="caution">
    <text evidence="2">The sequence shown here is derived from an EMBL/GenBank/DDBJ whole genome shotgun (WGS) entry which is preliminary data.</text>
</comment>
<accession>A0AAW6GV71</accession>
<proteinExistence type="predicted"/>
<evidence type="ECO:0000313" key="2">
    <source>
        <dbReference type="EMBL" id="MDC1881183.1"/>
    </source>
</evidence>
<dbReference type="Proteomes" id="UP001213309">
    <property type="component" value="Unassembled WGS sequence"/>
</dbReference>